<dbReference type="SUPFAM" id="SSF46689">
    <property type="entry name" value="Homeodomain-like"/>
    <property type="match status" value="1"/>
</dbReference>
<dbReference type="PANTHER" id="PTHR30055">
    <property type="entry name" value="HTH-TYPE TRANSCRIPTIONAL REGULATOR RUTR"/>
    <property type="match status" value="1"/>
</dbReference>
<evidence type="ECO:0000313" key="6">
    <source>
        <dbReference type="EMBL" id="ORB58146.1"/>
    </source>
</evidence>
<dbReference type="EMBL" id="MVII01000012">
    <property type="protein sequence ID" value="ORB58146.1"/>
    <property type="molecule type" value="Genomic_DNA"/>
</dbReference>
<dbReference type="InterPro" id="IPR050109">
    <property type="entry name" value="HTH-type_TetR-like_transc_reg"/>
</dbReference>
<keyword evidence="1" id="KW-0805">Transcription regulation</keyword>
<dbReference type="AlphaFoldDB" id="A0A1X0J7A7"/>
<keyword evidence="3" id="KW-0804">Transcription</keyword>
<organism evidence="6 7">
    <name type="scientific">Mycobacteroides saopaulense</name>
    <dbReference type="NCBI Taxonomy" id="1578165"/>
    <lineage>
        <taxon>Bacteria</taxon>
        <taxon>Bacillati</taxon>
        <taxon>Actinomycetota</taxon>
        <taxon>Actinomycetes</taxon>
        <taxon>Mycobacteriales</taxon>
        <taxon>Mycobacteriaceae</taxon>
        <taxon>Mycobacteroides</taxon>
    </lineage>
</organism>
<dbReference type="Pfam" id="PF00440">
    <property type="entry name" value="TetR_N"/>
    <property type="match status" value="1"/>
</dbReference>
<evidence type="ECO:0000256" key="3">
    <source>
        <dbReference type="ARBA" id="ARBA00023163"/>
    </source>
</evidence>
<evidence type="ECO:0000256" key="4">
    <source>
        <dbReference type="PROSITE-ProRule" id="PRU00335"/>
    </source>
</evidence>
<dbReference type="Gene3D" id="1.10.357.10">
    <property type="entry name" value="Tetracycline Repressor, domain 2"/>
    <property type="match status" value="1"/>
</dbReference>
<sequence>MESSTVIPRSQDNLGITVTKSDTKKHGRRHTVDDLLDAALPTVAELGFRAVTMSQIAKGSGTTKQTLYAHFGTKDALLAQLFDREYRRVWAAVEAAVEGTPYTPDDATAFIRKRIVPIYEYVAEHPHILRLLLDPNRPNSDRGGQSIVKETIRIGLLEMASKTPALDEKAGIVAMTSVSMVAAAVSANMKAVLDTGADSAMAAELTSVFVGAGVGAAHALISSWGK</sequence>
<name>A0A1X0J7A7_9MYCO</name>
<accession>A0A1X0J7A7</accession>
<evidence type="ECO:0000256" key="2">
    <source>
        <dbReference type="ARBA" id="ARBA00023125"/>
    </source>
</evidence>
<dbReference type="OrthoDB" id="7186128at2"/>
<dbReference type="InterPro" id="IPR001647">
    <property type="entry name" value="HTH_TetR"/>
</dbReference>
<protein>
    <recommendedName>
        <fullName evidence="5">HTH tetR-type domain-containing protein</fullName>
    </recommendedName>
</protein>
<dbReference type="GO" id="GO:0003700">
    <property type="term" value="F:DNA-binding transcription factor activity"/>
    <property type="evidence" value="ECO:0007669"/>
    <property type="project" value="TreeGrafter"/>
</dbReference>
<dbReference type="PRINTS" id="PR00455">
    <property type="entry name" value="HTHTETR"/>
</dbReference>
<proteinExistence type="predicted"/>
<keyword evidence="2 4" id="KW-0238">DNA-binding</keyword>
<dbReference type="InterPro" id="IPR009057">
    <property type="entry name" value="Homeodomain-like_sf"/>
</dbReference>
<reference evidence="6 7" key="1">
    <citation type="submission" date="2016-12" db="EMBL/GenBank/DDBJ databases">
        <title>The new phylogeny of genus Mycobacterium.</title>
        <authorList>
            <person name="Tortoli E."/>
            <person name="Trovato A."/>
            <person name="Cirillo D.M."/>
        </authorList>
    </citation>
    <scope>NUCLEOTIDE SEQUENCE [LARGE SCALE GENOMIC DNA]</scope>
    <source>
        <strain evidence="6 7">CCUG 66554</strain>
    </source>
</reference>
<dbReference type="PROSITE" id="PS50977">
    <property type="entry name" value="HTH_TETR_2"/>
    <property type="match status" value="1"/>
</dbReference>
<gene>
    <name evidence="6" type="ORF">BST43_11020</name>
</gene>
<dbReference type="Proteomes" id="UP000192434">
    <property type="component" value="Unassembled WGS sequence"/>
</dbReference>
<dbReference type="GO" id="GO:0000976">
    <property type="term" value="F:transcription cis-regulatory region binding"/>
    <property type="evidence" value="ECO:0007669"/>
    <property type="project" value="TreeGrafter"/>
</dbReference>
<evidence type="ECO:0000256" key="1">
    <source>
        <dbReference type="ARBA" id="ARBA00023015"/>
    </source>
</evidence>
<dbReference type="RefSeq" id="WP_083015500.1">
    <property type="nucleotide sequence ID" value="NZ_MVII01000012.1"/>
</dbReference>
<comment type="caution">
    <text evidence="6">The sequence shown here is derived from an EMBL/GenBank/DDBJ whole genome shotgun (WGS) entry which is preliminary data.</text>
</comment>
<feature type="DNA-binding region" description="H-T-H motif" evidence="4">
    <location>
        <begin position="52"/>
        <end position="71"/>
    </location>
</feature>
<feature type="domain" description="HTH tetR-type" evidence="5">
    <location>
        <begin position="29"/>
        <end position="89"/>
    </location>
</feature>
<evidence type="ECO:0000313" key="7">
    <source>
        <dbReference type="Proteomes" id="UP000192434"/>
    </source>
</evidence>
<dbReference type="PANTHER" id="PTHR30055:SF234">
    <property type="entry name" value="HTH-TYPE TRANSCRIPTIONAL REGULATOR BETI"/>
    <property type="match status" value="1"/>
</dbReference>
<evidence type="ECO:0000259" key="5">
    <source>
        <dbReference type="PROSITE" id="PS50977"/>
    </source>
</evidence>